<reference evidence="3" key="1">
    <citation type="submission" date="2021-02" db="EMBL/GenBank/DDBJ databases">
        <authorList>
            <person name="Dougan E. K."/>
            <person name="Rhodes N."/>
            <person name="Thang M."/>
            <person name="Chan C."/>
        </authorList>
    </citation>
    <scope>NUCLEOTIDE SEQUENCE</scope>
</reference>
<comment type="caution">
    <text evidence="3">The sequence shown here is derived from an EMBL/GenBank/DDBJ whole genome shotgun (WGS) entry which is preliminary data.</text>
</comment>
<gene>
    <name evidence="3" type="ORF">SNAT2548_LOCUS27308</name>
</gene>
<sequence length="541" mass="62015">MAQTAAEAPSAASKGSSGMARPISAKQKEALHQITALVDPQGRHGARRVLAAMIWLGLDPEDLDGSKDQKIEVSSKVPDAEKARRIKEERVEVWEGLKKARLIELERRLQFMSEQDVRRCLRVKLGEGIRMVTDDDLPPVTALEGMGDFEELQARAFQKIKDEQQRKAALLASGFLMEKKRLDEADAKIAALEQRLKDYKKAQEDAIVARKKESVKAQEKRQQGIQKAARDRAKWEDETYNNLMNRITQARATRAKSYSKEGMSNALELGQQRRQKCFDQALERENALLESIEAASRTAEERLQIRRQEIEDDCRRKAEESQARFQERQVKIYAQTQDWVEKKLDDHAKFKAHYKSRIQAGKDFMKTRSKSAGEITKKAHEKWRSNYNKVLAAQTQNNSNLLARQEAARVRAEETMALKLKCANDVHSFKEVKYKTWGELQRRRMEEIQKAREAQTQALVIKIAEGQAKARARDEGAMEVKNRRQRIGADTLALNDRAKEGFIKIKSEPDERRIVKVMSDLGFVMPKLPDEGEDEEEKKAF</sequence>
<feature type="coiled-coil region" evidence="1">
    <location>
        <begin position="282"/>
        <end position="320"/>
    </location>
</feature>
<dbReference type="AlphaFoldDB" id="A0A812SLH9"/>
<evidence type="ECO:0000313" key="4">
    <source>
        <dbReference type="Proteomes" id="UP000604046"/>
    </source>
</evidence>
<keyword evidence="1" id="KW-0175">Coiled coil</keyword>
<name>A0A812SLH9_9DINO</name>
<feature type="compositionally biased region" description="Low complexity" evidence="2">
    <location>
        <begin position="1"/>
        <end position="20"/>
    </location>
</feature>
<accession>A0A812SLH9</accession>
<evidence type="ECO:0000313" key="3">
    <source>
        <dbReference type="EMBL" id="CAE7486846.1"/>
    </source>
</evidence>
<protein>
    <submittedName>
        <fullName evidence="3">Uncharacterized protein</fullName>
    </submittedName>
</protein>
<dbReference type="EMBL" id="CAJNDS010002462">
    <property type="protein sequence ID" value="CAE7486846.1"/>
    <property type="molecule type" value="Genomic_DNA"/>
</dbReference>
<proteinExistence type="predicted"/>
<feature type="region of interest" description="Disordered" evidence="2">
    <location>
        <begin position="1"/>
        <end position="26"/>
    </location>
</feature>
<dbReference type="Proteomes" id="UP000604046">
    <property type="component" value="Unassembled WGS sequence"/>
</dbReference>
<organism evidence="3 4">
    <name type="scientific">Symbiodinium natans</name>
    <dbReference type="NCBI Taxonomy" id="878477"/>
    <lineage>
        <taxon>Eukaryota</taxon>
        <taxon>Sar</taxon>
        <taxon>Alveolata</taxon>
        <taxon>Dinophyceae</taxon>
        <taxon>Suessiales</taxon>
        <taxon>Symbiodiniaceae</taxon>
        <taxon>Symbiodinium</taxon>
    </lineage>
</organism>
<keyword evidence="4" id="KW-1185">Reference proteome</keyword>
<evidence type="ECO:0000256" key="1">
    <source>
        <dbReference type="SAM" id="Coils"/>
    </source>
</evidence>
<dbReference type="OrthoDB" id="422999at2759"/>
<evidence type="ECO:0000256" key="2">
    <source>
        <dbReference type="SAM" id="MobiDB-lite"/>
    </source>
</evidence>
<feature type="coiled-coil region" evidence="1">
    <location>
        <begin position="175"/>
        <end position="209"/>
    </location>
</feature>